<name>A0A173TRF7_9FIRM</name>
<dbReference type="AlphaFoldDB" id="A0A173TRF7"/>
<dbReference type="RefSeq" id="WP_070103117.1">
    <property type="nucleotide sequence ID" value="NZ_CABIYH010000011.1"/>
</dbReference>
<evidence type="ECO:0000259" key="1">
    <source>
        <dbReference type="Pfam" id="PF00535"/>
    </source>
</evidence>
<evidence type="ECO:0000313" key="3">
    <source>
        <dbReference type="Proteomes" id="UP000095350"/>
    </source>
</evidence>
<dbReference type="Pfam" id="PF00535">
    <property type="entry name" value="Glycos_transf_2"/>
    <property type="match status" value="1"/>
</dbReference>
<dbReference type="GO" id="GO:0016758">
    <property type="term" value="F:hexosyltransferase activity"/>
    <property type="evidence" value="ECO:0007669"/>
    <property type="project" value="UniProtKB-ARBA"/>
</dbReference>
<dbReference type="SUPFAM" id="SSF53448">
    <property type="entry name" value="Nucleotide-diphospho-sugar transferases"/>
    <property type="match status" value="1"/>
</dbReference>
<feature type="domain" description="Glycosyltransferase 2-like" evidence="1">
    <location>
        <begin position="8"/>
        <end position="117"/>
    </location>
</feature>
<dbReference type="STRING" id="166486.ERS852572_01707"/>
<organism evidence="2 3">
    <name type="scientific">Roseburia intestinalis</name>
    <dbReference type="NCBI Taxonomy" id="166486"/>
    <lineage>
        <taxon>Bacteria</taxon>
        <taxon>Bacillati</taxon>
        <taxon>Bacillota</taxon>
        <taxon>Clostridia</taxon>
        <taxon>Lachnospirales</taxon>
        <taxon>Lachnospiraceae</taxon>
        <taxon>Roseburia</taxon>
    </lineage>
</organism>
<reference evidence="2 3" key="1">
    <citation type="submission" date="2015-09" db="EMBL/GenBank/DDBJ databases">
        <authorList>
            <consortium name="Pathogen Informatics"/>
        </authorList>
    </citation>
    <scope>NUCLEOTIDE SEQUENCE [LARGE SCALE GENOMIC DNA]</scope>
    <source>
        <strain evidence="2 3">2789STDY5834960</strain>
    </source>
</reference>
<dbReference type="Gene3D" id="3.90.550.10">
    <property type="entry name" value="Spore Coat Polysaccharide Biosynthesis Protein SpsA, Chain A"/>
    <property type="match status" value="1"/>
</dbReference>
<dbReference type="CDD" id="cd00761">
    <property type="entry name" value="Glyco_tranf_GTA_type"/>
    <property type="match status" value="1"/>
</dbReference>
<dbReference type="InterPro" id="IPR029044">
    <property type="entry name" value="Nucleotide-diphossugar_trans"/>
</dbReference>
<evidence type="ECO:0000313" key="2">
    <source>
        <dbReference type="EMBL" id="CUN05512.1"/>
    </source>
</evidence>
<dbReference type="EMBL" id="CYXZ01000011">
    <property type="protein sequence ID" value="CUN05512.1"/>
    <property type="molecule type" value="Genomic_DNA"/>
</dbReference>
<dbReference type="PANTHER" id="PTHR22916">
    <property type="entry name" value="GLYCOSYLTRANSFERASE"/>
    <property type="match status" value="1"/>
</dbReference>
<dbReference type="PANTHER" id="PTHR22916:SF3">
    <property type="entry name" value="UDP-GLCNAC:BETAGAL BETA-1,3-N-ACETYLGLUCOSAMINYLTRANSFERASE-LIKE PROTEIN 1"/>
    <property type="match status" value="1"/>
</dbReference>
<dbReference type="InterPro" id="IPR001173">
    <property type="entry name" value="Glyco_trans_2-like"/>
</dbReference>
<sequence length="251" mass="28563">MYIEGKVSIIVPVYNAENFLNRTVDSILAQTYENWELLLADDCSTDQSRDIMSSYTDERIHCFYCEKNSGPAGARNLALHHATGQYIAFLDADDFWLPQKLEKQISFMKKGNYPFSFTSYEFADANAVRSGTVAHAPERVGYKEILKSSTIAPSTAVLDRNQVDTALIYMPANVRLEDAATWMQIMKTGITAYGLDEILTIYCRHKGAYSGNKLDAVWGKWKLYRNVEKFSFFKAAYYVCVNTWAAVVRRL</sequence>
<accession>A0A173TRF7</accession>
<dbReference type="Proteomes" id="UP000095350">
    <property type="component" value="Unassembled WGS sequence"/>
</dbReference>
<dbReference type="PaxDb" id="166486-ERS852572_01707"/>
<proteinExistence type="predicted"/>
<protein>
    <submittedName>
        <fullName evidence="2">Chondroitin polymerase</fullName>
    </submittedName>
</protein>
<gene>
    <name evidence="2" type="primary">kfoC_3</name>
    <name evidence="2" type="ORF">ERS852572_01707</name>
</gene>